<evidence type="ECO:0000313" key="2">
    <source>
        <dbReference type="Proteomes" id="UP000247790"/>
    </source>
</evidence>
<dbReference type="AlphaFoldDB" id="A0A2V4VVJ5"/>
<protein>
    <submittedName>
        <fullName evidence="1">Uncharacterized protein</fullName>
    </submittedName>
</protein>
<evidence type="ECO:0000313" key="1">
    <source>
        <dbReference type="EMBL" id="PYE51477.1"/>
    </source>
</evidence>
<proteinExistence type="predicted"/>
<accession>A0A2V4VVJ5</accession>
<comment type="caution">
    <text evidence="1">The sequence shown here is derived from an EMBL/GenBank/DDBJ whole genome shotgun (WGS) entry which is preliminary data.</text>
</comment>
<dbReference type="Proteomes" id="UP000247790">
    <property type="component" value="Unassembled WGS sequence"/>
</dbReference>
<name>A0A2V4VVJ5_PAEBA</name>
<reference evidence="1 2" key="1">
    <citation type="submission" date="2018-06" db="EMBL/GenBank/DDBJ databases">
        <title>Genomic Encyclopedia of Type Strains, Phase III (KMG-III): the genomes of soil and plant-associated and newly described type strains.</title>
        <authorList>
            <person name="Whitman W."/>
        </authorList>
    </citation>
    <scope>NUCLEOTIDE SEQUENCE [LARGE SCALE GENOMIC DNA]</scope>
    <source>
        <strain evidence="1 2">CECT 7022</strain>
    </source>
</reference>
<gene>
    <name evidence="1" type="ORF">DFQ00_102271</name>
</gene>
<organism evidence="1 2">
    <name type="scientific">Paenibacillus barcinonensis</name>
    <dbReference type="NCBI Taxonomy" id="198119"/>
    <lineage>
        <taxon>Bacteria</taxon>
        <taxon>Bacillati</taxon>
        <taxon>Bacillota</taxon>
        <taxon>Bacilli</taxon>
        <taxon>Bacillales</taxon>
        <taxon>Paenibacillaceae</taxon>
        <taxon>Paenibacillus</taxon>
    </lineage>
</organism>
<sequence>MIVSKPVKVEVEIEDLTTNCTYRYKGNSMKDCVEYFQSLFIGRRPYQVIHAKVL</sequence>
<dbReference type="EMBL" id="QJSW01000002">
    <property type="protein sequence ID" value="PYE51477.1"/>
    <property type="molecule type" value="Genomic_DNA"/>
</dbReference>